<organism evidence="7 8">
    <name type="scientific">Novosphingobium panipatense</name>
    <dbReference type="NCBI Taxonomy" id="428991"/>
    <lineage>
        <taxon>Bacteria</taxon>
        <taxon>Pseudomonadati</taxon>
        <taxon>Pseudomonadota</taxon>
        <taxon>Alphaproteobacteria</taxon>
        <taxon>Sphingomonadales</taxon>
        <taxon>Sphingomonadaceae</taxon>
        <taxon>Novosphingobium</taxon>
    </lineage>
</organism>
<evidence type="ECO:0000256" key="5">
    <source>
        <dbReference type="ARBA" id="ARBA00024042"/>
    </source>
</evidence>
<keyword evidence="2" id="KW-0285">Flavoprotein</keyword>
<comment type="cofactor">
    <cofactor evidence="1">
        <name>FMN</name>
        <dbReference type="ChEBI" id="CHEBI:58210"/>
    </cofactor>
</comment>
<accession>A0ABY1QRR6</accession>
<dbReference type="Proteomes" id="UP001157910">
    <property type="component" value="Unassembled WGS sequence"/>
</dbReference>
<dbReference type="PROSITE" id="PS51349">
    <property type="entry name" value="FMN_HYDROXY_ACID_DH_2"/>
    <property type="match status" value="1"/>
</dbReference>
<evidence type="ECO:0000256" key="1">
    <source>
        <dbReference type="ARBA" id="ARBA00001917"/>
    </source>
</evidence>
<evidence type="ECO:0000313" key="7">
    <source>
        <dbReference type="EMBL" id="SMP79026.1"/>
    </source>
</evidence>
<dbReference type="SUPFAM" id="SSF51395">
    <property type="entry name" value="FMN-linked oxidoreductases"/>
    <property type="match status" value="1"/>
</dbReference>
<dbReference type="EMBL" id="FXUI01000012">
    <property type="protein sequence ID" value="SMP79026.1"/>
    <property type="molecule type" value="Genomic_DNA"/>
</dbReference>
<dbReference type="PIRSF" id="PIRSF000138">
    <property type="entry name" value="Al-hdrx_acd_dh"/>
    <property type="match status" value="1"/>
</dbReference>
<protein>
    <submittedName>
        <fullName evidence="7">L-lactate dehydrogenase (Cytochrome)/(S)-mandelate dehydrogenase</fullName>
    </submittedName>
</protein>
<dbReference type="CDD" id="cd02809">
    <property type="entry name" value="alpha_hydroxyacid_oxid_FMN"/>
    <property type="match status" value="1"/>
</dbReference>
<dbReference type="PANTHER" id="PTHR10578">
    <property type="entry name" value="S -2-HYDROXY-ACID OXIDASE-RELATED"/>
    <property type="match status" value="1"/>
</dbReference>
<gene>
    <name evidence="7" type="ORF">SAMN06296065_11237</name>
</gene>
<name>A0ABY1QRR6_9SPHN</name>
<dbReference type="InterPro" id="IPR013785">
    <property type="entry name" value="Aldolase_TIM"/>
</dbReference>
<proteinExistence type="inferred from homology"/>
<dbReference type="Gene3D" id="3.20.20.70">
    <property type="entry name" value="Aldolase class I"/>
    <property type="match status" value="1"/>
</dbReference>
<sequence>MSDIRRAAHNIAQLRVLARRRLPRAIWEFIERGTEDDLLIERNIRALQKVQFVPRTLRNVAARCSEIELFGRRQRLPLVIAPTGVSDLLWYQGERAIARAAASAGIPFTQTTSSTTSFADIAMCATAGHWMQMYLWEKRELSWEVVEAARENGADVLVLTVDTPMWPLREFNKRAGMSNPIRPNARLVADFLKRPAWLSTVIARYYRDGGLPQFANYPAEVGSKLTGTVSRVANSASVCWTDVSELRRRWPGKLVVKGVLSVEDARIAVDHGVDGIAVSNHGGRNFDSALPAVDALAAIVDAVGDRTTVLFDSGVRRGADVLKALAIGARAVLIGRATLYGCAAGGEAGARHAIDLLANEIDVAMAMVGVCSPAELDRTYLVPGSYRG</sequence>
<feature type="domain" description="FMN hydroxy acid dehydrogenase" evidence="6">
    <location>
        <begin position="3"/>
        <end position="386"/>
    </location>
</feature>
<reference evidence="7 8" key="1">
    <citation type="submission" date="2017-05" db="EMBL/GenBank/DDBJ databases">
        <authorList>
            <person name="Varghese N."/>
            <person name="Submissions S."/>
        </authorList>
    </citation>
    <scope>NUCLEOTIDE SEQUENCE [LARGE SCALE GENOMIC DNA]</scope>
    <source>
        <strain evidence="7 8">SM16</strain>
    </source>
</reference>
<evidence type="ECO:0000256" key="3">
    <source>
        <dbReference type="ARBA" id="ARBA00022643"/>
    </source>
</evidence>
<dbReference type="PANTHER" id="PTHR10578:SF107">
    <property type="entry name" value="2-HYDROXYACID OXIDASE 1"/>
    <property type="match status" value="1"/>
</dbReference>
<keyword evidence="3" id="KW-0288">FMN</keyword>
<dbReference type="InterPro" id="IPR000262">
    <property type="entry name" value="FMN-dep_DH"/>
</dbReference>
<comment type="caution">
    <text evidence="7">The sequence shown here is derived from an EMBL/GenBank/DDBJ whole genome shotgun (WGS) entry which is preliminary data.</text>
</comment>
<dbReference type="InterPro" id="IPR037396">
    <property type="entry name" value="FMN_HAD"/>
</dbReference>
<keyword evidence="8" id="KW-1185">Reference proteome</keyword>
<evidence type="ECO:0000256" key="2">
    <source>
        <dbReference type="ARBA" id="ARBA00022630"/>
    </source>
</evidence>
<evidence type="ECO:0000256" key="4">
    <source>
        <dbReference type="ARBA" id="ARBA00023002"/>
    </source>
</evidence>
<dbReference type="InterPro" id="IPR012133">
    <property type="entry name" value="Alpha-hydoxy_acid_DH_FMN"/>
</dbReference>
<dbReference type="RefSeq" id="WP_283406886.1">
    <property type="nucleotide sequence ID" value="NZ_FXUI01000012.1"/>
</dbReference>
<keyword evidence="4" id="KW-0560">Oxidoreductase</keyword>
<evidence type="ECO:0000313" key="8">
    <source>
        <dbReference type="Proteomes" id="UP001157910"/>
    </source>
</evidence>
<dbReference type="Pfam" id="PF01070">
    <property type="entry name" value="FMN_dh"/>
    <property type="match status" value="1"/>
</dbReference>
<evidence type="ECO:0000259" key="6">
    <source>
        <dbReference type="PROSITE" id="PS51349"/>
    </source>
</evidence>
<comment type="similarity">
    <text evidence="5">Belongs to the FMN-dependent alpha-hydroxy acid dehydrogenase family.</text>
</comment>